<reference evidence="3 4" key="1">
    <citation type="submission" date="2018-02" db="EMBL/GenBank/DDBJ databases">
        <title>Genomic Encyclopedia of Archaeal and Bacterial Type Strains, Phase II (KMG-II): from individual species to whole genera.</title>
        <authorList>
            <person name="Goeker M."/>
        </authorList>
    </citation>
    <scope>NUCLEOTIDE SEQUENCE [LARGE SCALE GENOMIC DNA]</scope>
    <source>
        <strain evidence="3 4">DSM 29526</strain>
    </source>
</reference>
<dbReference type="SUPFAM" id="SSF63829">
    <property type="entry name" value="Calcium-dependent phosphotriesterase"/>
    <property type="match status" value="1"/>
</dbReference>
<evidence type="ECO:0000259" key="2">
    <source>
        <dbReference type="Pfam" id="PF24595"/>
    </source>
</evidence>
<dbReference type="RefSeq" id="WP_104421423.1">
    <property type="nucleotide sequence ID" value="NZ_PTJC01000007.1"/>
</dbReference>
<dbReference type="Pfam" id="PF24595">
    <property type="entry name" value="DUF7619"/>
    <property type="match status" value="1"/>
</dbReference>
<dbReference type="InterPro" id="IPR055353">
    <property type="entry name" value="DUF7619"/>
</dbReference>
<name>A0A2S6I187_9BACT</name>
<dbReference type="NCBIfam" id="TIGR01451">
    <property type="entry name" value="B_ant_repeat"/>
    <property type="match status" value="1"/>
</dbReference>
<gene>
    <name evidence="3" type="ORF">CLV84_3867</name>
</gene>
<protein>
    <submittedName>
        <fullName evidence="3">Putative repeat protein (TIGR01451 family)/predicted secreted protein (Por secretion system target)</fullName>
    </submittedName>
</protein>
<feature type="domain" description="Secretion system C-terminal sorting" evidence="1">
    <location>
        <begin position="1221"/>
        <end position="1288"/>
    </location>
</feature>
<comment type="caution">
    <text evidence="3">The sequence shown here is derived from an EMBL/GenBank/DDBJ whole genome shotgun (WGS) entry which is preliminary data.</text>
</comment>
<dbReference type="InterPro" id="IPR011044">
    <property type="entry name" value="Quino_amine_DH_bsu"/>
</dbReference>
<dbReference type="InterPro" id="IPR047589">
    <property type="entry name" value="DUF11_rpt"/>
</dbReference>
<dbReference type="Gene3D" id="2.130.10.10">
    <property type="entry name" value="YVTN repeat-like/Quinoprotein amine dehydrogenase"/>
    <property type="match status" value="2"/>
</dbReference>
<evidence type="ECO:0000313" key="3">
    <source>
        <dbReference type="EMBL" id="PPK84705.1"/>
    </source>
</evidence>
<dbReference type="InterPro" id="IPR015943">
    <property type="entry name" value="WD40/YVTN_repeat-like_dom_sf"/>
</dbReference>
<dbReference type="InterPro" id="IPR026444">
    <property type="entry name" value="Secre_tail"/>
</dbReference>
<dbReference type="NCBIfam" id="TIGR04183">
    <property type="entry name" value="Por_Secre_tail"/>
    <property type="match status" value="1"/>
</dbReference>
<dbReference type="SUPFAM" id="SSF50969">
    <property type="entry name" value="YVTN repeat-like/Quinoprotein amine dehydrogenase"/>
    <property type="match status" value="1"/>
</dbReference>
<keyword evidence="4" id="KW-1185">Reference proteome</keyword>
<dbReference type="EMBL" id="PTJC01000007">
    <property type="protein sequence ID" value="PPK84705.1"/>
    <property type="molecule type" value="Genomic_DNA"/>
</dbReference>
<evidence type="ECO:0000259" key="1">
    <source>
        <dbReference type="Pfam" id="PF18962"/>
    </source>
</evidence>
<sequence>MSRRLPVLQGMAILFGLCLSPKLVSQDIQRIDHYLVGTRISYFTGQCGEDLPEGEDRLTFCDGAGNLGVVTESLGLSGRGVLRMLPNYFNDSEIYVTRGGISIYHPDGSWENLPNIAVGVRDSRDDITNEGQIETGLVDPGGVLHFNITSTARRLYYTYDLTTKVITEVLPEINQGIVAFAYDPDDNYVYALGESFLDTRLYRNDRNTGVASFINPLDDIPESVASNINNTSFVFHDGRLWLGTNLGLYLIDPADGFSAVTLDATGGQLPLDAVNDIEFAPDGTVWLAQRATNRGALVALEIGETDTTYTEYTLPLPDNANVEVSFQDLAILDDGRITAVANNFFGYLDLDPSGVTPSWTLVDRDSLEALGLPITYTPTSVERHAGRTFYLTNDFSTGNTDRSEVLIRDSGDNFDTRNDDVPANYSFWETDRFNYLLPDHRGGLYFYSHFDNIISYLSPSDGLGSRTFENLPSVVPAVDQEGRLAYSGRDQNNRPAWDLLDWPFDRTLTGVPTSTIVTAYGNTLAFFSQSNGELIRTVNGVVVARDTLPDPTTYSSYFTIGAGDDGRLWLAGQDRGQGIPILSYDPATGDTTRFTPGRTTGNPVRILAGPDGEMYFLAQRGLVYFDGADYYVHTQQDFSELSGIRDGVVDTLGRMFLLANGDGALHQVTDLDATPAFATRRLTELLPFIDSRGGDKLALDADGDLWIAGVAGIFQLTDELTAPAFRPRGTDYVLRGRVYADVNDNGRYDAGEGVPGQPVAITVNGVTRLRLTDDAGTYASLVREENTEYRVTLTSLNRIYYASDRQKAVTVGGADRDYTVPDFRLEVKDYSSLYFQTANKLGAWGFQRRGFDNVFTTAVTNLSTTKTFRDLEIGFVYFNQQPGTDNPLPDVLGVRLTRLTPTGVPLLVNNVVIQPRDHSWFVSGISPTQYDQESVSVQPDIVAVPDSVTTSVTLDALAPRETLIIEIETDLFQASSNGVVIGYTPSRTESPDLDGGGNVNENVVIIYPIDDDGGPSPVDLFGDPNSPYISPEDIYEDPPYRDPTEVYAPAPYQTPILSSYDPNDKLVDGGIATEVNDTEADRRWLTYTIRFENTGNFSAKDVWIVDTLDGRFLPGSFTFLGASHAAEADYYSAEGDSLTVIRFSLEDIYLPFQDSINDGYVRFALRVREDVSIGDTVSNRAAIYFDQNPPIITNVVRNRYIEVEEPNSVGGGAQEQTWLDVFPNPATEQLSLRTERPVRGVQLFDLGGRLLANYGPGTTTVPLYDIPTGVYLLRVTTDTGGVGVKRIVVR</sequence>
<evidence type="ECO:0000313" key="4">
    <source>
        <dbReference type="Proteomes" id="UP000237662"/>
    </source>
</evidence>
<dbReference type="Pfam" id="PF18962">
    <property type="entry name" value="Por_Secre_tail"/>
    <property type="match status" value="1"/>
</dbReference>
<proteinExistence type="predicted"/>
<accession>A0A2S6I187</accession>
<dbReference type="Proteomes" id="UP000237662">
    <property type="component" value="Unassembled WGS sequence"/>
</dbReference>
<dbReference type="OrthoDB" id="1110367at2"/>
<feature type="domain" description="DUF7619" evidence="2">
    <location>
        <begin position="1061"/>
        <end position="1198"/>
    </location>
</feature>
<organism evidence="3 4">
    <name type="scientific">Neolewinella xylanilytica</name>
    <dbReference type="NCBI Taxonomy" id="1514080"/>
    <lineage>
        <taxon>Bacteria</taxon>
        <taxon>Pseudomonadati</taxon>
        <taxon>Bacteroidota</taxon>
        <taxon>Saprospiria</taxon>
        <taxon>Saprospirales</taxon>
        <taxon>Lewinellaceae</taxon>
        <taxon>Neolewinella</taxon>
    </lineage>
</organism>